<dbReference type="InterPro" id="IPR033738">
    <property type="entry name" value="AsnB_N"/>
</dbReference>
<evidence type="ECO:0000256" key="4">
    <source>
        <dbReference type="ARBA" id="ARBA00022741"/>
    </source>
</evidence>
<feature type="domain" description="Glutamine amidotransferase type-2" evidence="12">
    <location>
        <begin position="2"/>
        <end position="215"/>
    </location>
</feature>
<dbReference type="PIRSF" id="PIRSF001589">
    <property type="entry name" value="Asn_synthetase_glu-h"/>
    <property type="match status" value="1"/>
</dbReference>
<evidence type="ECO:0000313" key="14">
    <source>
        <dbReference type="Proteomes" id="UP000294508"/>
    </source>
</evidence>
<dbReference type="NCBIfam" id="TIGR01536">
    <property type="entry name" value="asn_synth_AEB"/>
    <property type="match status" value="1"/>
</dbReference>
<feature type="active site" description="For GATase activity" evidence="9">
    <location>
        <position position="2"/>
    </location>
</feature>
<feature type="binding site" evidence="10">
    <location>
        <begin position="362"/>
        <end position="363"/>
    </location>
    <ligand>
        <name>ATP</name>
        <dbReference type="ChEBI" id="CHEBI:30616"/>
    </ligand>
</feature>
<dbReference type="Gene3D" id="3.60.20.10">
    <property type="entry name" value="Glutamine Phosphoribosylpyrophosphate, subunit 1, domain 1"/>
    <property type="match status" value="1"/>
</dbReference>
<comment type="caution">
    <text evidence="13">The sequence shown here is derived from an EMBL/GenBank/DDBJ whole genome shotgun (WGS) entry which is preliminary data.</text>
</comment>
<evidence type="ECO:0000256" key="11">
    <source>
        <dbReference type="PIRSR" id="PIRSR001589-3"/>
    </source>
</evidence>
<feature type="site" description="Important for beta-aspartyl-AMP intermediate formation" evidence="11">
    <location>
        <position position="364"/>
    </location>
</feature>
<keyword evidence="6 9" id="KW-0061">Asparagine biosynthesis</keyword>
<keyword evidence="14" id="KW-1185">Reference proteome</keyword>
<dbReference type="GO" id="GO:0004066">
    <property type="term" value="F:asparagine synthase (glutamine-hydrolyzing) activity"/>
    <property type="evidence" value="ECO:0007669"/>
    <property type="project" value="UniProtKB-EC"/>
</dbReference>
<comment type="similarity">
    <text evidence="2">Belongs to the asparagine synthetase family.</text>
</comment>
<reference evidence="13 14" key="1">
    <citation type="journal article" date="2015" name="Stand. Genomic Sci.">
        <title>Genomic Encyclopedia of Bacterial and Archaeal Type Strains, Phase III: the genomes of soil and plant-associated and newly described type strains.</title>
        <authorList>
            <person name="Whitman W.B."/>
            <person name="Woyke T."/>
            <person name="Klenk H.P."/>
            <person name="Zhou Y."/>
            <person name="Lilburn T.G."/>
            <person name="Beck B.J."/>
            <person name="De Vos P."/>
            <person name="Vandamme P."/>
            <person name="Eisen J.A."/>
            <person name="Garrity G."/>
            <person name="Hugenholtz P."/>
            <person name="Kyrpides N.C."/>
        </authorList>
    </citation>
    <scope>NUCLEOTIDE SEQUENCE [LARGE SCALE GENOMIC DNA]</scope>
    <source>
        <strain evidence="13 14">VKM Ac-2572</strain>
    </source>
</reference>
<dbReference type="RefSeq" id="WP_132215617.1">
    <property type="nucleotide sequence ID" value="NZ_SLWN01000021.1"/>
</dbReference>
<dbReference type="PROSITE" id="PS51278">
    <property type="entry name" value="GATASE_TYPE_2"/>
    <property type="match status" value="1"/>
</dbReference>
<keyword evidence="5 10" id="KW-0067">ATP-binding</keyword>
<evidence type="ECO:0000256" key="2">
    <source>
        <dbReference type="ARBA" id="ARBA00005752"/>
    </source>
</evidence>
<name>A0A4R2GXD3_9ACTN</name>
<comment type="catalytic activity">
    <reaction evidence="8">
        <text>L-aspartate + L-glutamine + ATP + H2O = L-asparagine + L-glutamate + AMP + diphosphate + H(+)</text>
        <dbReference type="Rhea" id="RHEA:12228"/>
        <dbReference type="ChEBI" id="CHEBI:15377"/>
        <dbReference type="ChEBI" id="CHEBI:15378"/>
        <dbReference type="ChEBI" id="CHEBI:29985"/>
        <dbReference type="ChEBI" id="CHEBI:29991"/>
        <dbReference type="ChEBI" id="CHEBI:30616"/>
        <dbReference type="ChEBI" id="CHEBI:33019"/>
        <dbReference type="ChEBI" id="CHEBI:58048"/>
        <dbReference type="ChEBI" id="CHEBI:58359"/>
        <dbReference type="ChEBI" id="CHEBI:456215"/>
        <dbReference type="EC" id="6.3.5.4"/>
    </reaction>
</comment>
<dbReference type="PANTHER" id="PTHR43284">
    <property type="entry name" value="ASPARAGINE SYNTHETASE (GLUTAMINE-HYDROLYZING)"/>
    <property type="match status" value="1"/>
</dbReference>
<evidence type="ECO:0000256" key="7">
    <source>
        <dbReference type="ARBA" id="ARBA00022962"/>
    </source>
</evidence>
<keyword evidence="4 10" id="KW-0547">Nucleotide-binding</keyword>
<accession>A0A4R2GXD3</accession>
<dbReference type="GO" id="GO:0006529">
    <property type="term" value="P:asparagine biosynthetic process"/>
    <property type="evidence" value="ECO:0007669"/>
    <property type="project" value="UniProtKB-KW"/>
</dbReference>
<dbReference type="InterPro" id="IPR051786">
    <property type="entry name" value="ASN_synthetase/amidase"/>
</dbReference>
<evidence type="ECO:0000313" key="13">
    <source>
        <dbReference type="EMBL" id="TCO15697.1"/>
    </source>
</evidence>
<dbReference type="InterPro" id="IPR014729">
    <property type="entry name" value="Rossmann-like_a/b/a_fold"/>
</dbReference>
<dbReference type="AlphaFoldDB" id="A0A4R2GXD3"/>
<dbReference type="SUPFAM" id="SSF56235">
    <property type="entry name" value="N-terminal nucleophile aminohydrolases (Ntn hydrolases)"/>
    <property type="match status" value="1"/>
</dbReference>
<gene>
    <name evidence="13" type="ORF">EV652_12170</name>
</gene>
<comment type="pathway">
    <text evidence="1">Amino-acid biosynthesis; L-asparagine biosynthesis; L-asparagine from L-aspartate (L-Gln route): step 1/1.</text>
</comment>
<dbReference type="Pfam" id="PF13522">
    <property type="entry name" value="GATase_6"/>
    <property type="match status" value="1"/>
</dbReference>
<dbReference type="CDD" id="cd00712">
    <property type="entry name" value="AsnB"/>
    <property type="match status" value="1"/>
</dbReference>
<evidence type="ECO:0000256" key="10">
    <source>
        <dbReference type="PIRSR" id="PIRSR001589-2"/>
    </source>
</evidence>
<evidence type="ECO:0000256" key="6">
    <source>
        <dbReference type="ARBA" id="ARBA00022888"/>
    </source>
</evidence>
<dbReference type="GO" id="GO:0005524">
    <property type="term" value="F:ATP binding"/>
    <property type="evidence" value="ECO:0007669"/>
    <property type="project" value="UniProtKB-KW"/>
</dbReference>
<evidence type="ECO:0000256" key="9">
    <source>
        <dbReference type="PIRSR" id="PIRSR001589-1"/>
    </source>
</evidence>
<protein>
    <recommendedName>
        <fullName evidence="3">asparagine synthase (glutamine-hydrolyzing)</fullName>
        <ecNumber evidence="3">6.3.5.4</ecNumber>
    </recommendedName>
</protein>
<feature type="binding site" evidence="10">
    <location>
        <position position="102"/>
    </location>
    <ligand>
        <name>L-glutamine</name>
        <dbReference type="ChEBI" id="CHEBI:58359"/>
    </ligand>
</feature>
<evidence type="ECO:0000256" key="1">
    <source>
        <dbReference type="ARBA" id="ARBA00005187"/>
    </source>
</evidence>
<sequence length="654" mass="72600">MCGIWGCVADQPEYLTFRRETALSCVQRMRHRGPDGGELLWQPPIALGHTRLAIVDPTTSGKQPMRTADGRHVLLFNGEIYNHDELRQILVARGHSFSGMGDTEVLLAAYQEWGKNCLSRLRGMFAIAIVDTRTNAVWLARDRLGIKPLYYTIDGHRIGFCSEVRGLLPLLEAGPALNLQGVSAFLALRYVPAPQTLVKDVHQLEPGSTLSWHAGRVALARWWSPPTPGARPRSLPPAAELQALVHDAVVECAGRHSRLACYLSGGLDSSVVASELVRGGFPVRLLTAAYEHPKYTEEADARAVAESLGLTVDVVRADALTTPQELANLTEVNDHPPSLHNELALIALARAVHDSGGRVVLSGEGADELLSGYGRLSRLPFERLKPRALGRRIRLPKHDRNSWRRHATCHSLRALLEQYPYIPFDDKLRLFRPEVREALDDDRELVARLSRVWVEAAGAPLHRRLRYFLVRVHLPGLLRALDTTGMSLGVETRFPYLDHRLVEWSMALPSRATLRWRSLADAVGAWRETPAQYSGRRDVTKVILRAAFADRLPPAVLRRPKMPFPAPLDDELASELGHELREYVLGDGARVLQIFDAPALRAWWLEGSSRPTGSFGRQAWLIIALEAWLRAFIPSAARESSDGIASALPFGGVS</sequence>
<dbReference type="GO" id="GO:0005829">
    <property type="term" value="C:cytosol"/>
    <property type="evidence" value="ECO:0007669"/>
    <property type="project" value="TreeGrafter"/>
</dbReference>
<dbReference type="InterPro" id="IPR017932">
    <property type="entry name" value="GATase_2_dom"/>
</dbReference>
<organism evidence="13 14">
    <name type="scientific">Kribbella steppae</name>
    <dbReference type="NCBI Taxonomy" id="2512223"/>
    <lineage>
        <taxon>Bacteria</taxon>
        <taxon>Bacillati</taxon>
        <taxon>Actinomycetota</taxon>
        <taxon>Actinomycetes</taxon>
        <taxon>Propionibacteriales</taxon>
        <taxon>Kribbellaceae</taxon>
        <taxon>Kribbella</taxon>
    </lineage>
</organism>
<evidence type="ECO:0000259" key="12">
    <source>
        <dbReference type="PROSITE" id="PS51278"/>
    </source>
</evidence>
<evidence type="ECO:0000256" key="8">
    <source>
        <dbReference type="ARBA" id="ARBA00048741"/>
    </source>
</evidence>
<dbReference type="InterPro" id="IPR006426">
    <property type="entry name" value="Asn_synth_AEB"/>
</dbReference>
<dbReference type="Pfam" id="PF00733">
    <property type="entry name" value="Asn_synthase"/>
    <property type="match status" value="1"/>
</dbReference>
<keyword evidence="7 9" id="KW-0315">Glutamine amidotransferase</keyword>
<dbReference type="EMBL" id="SLWN01000021">
    <property type="protein sequence ID" value="TCO15697.1"/>
    <property type="molecule type" value="Genomic_DNA"/>
</dbReference>
<evidence type="ECO:0000256" key="3">
    <source>
        <dbReference type="ARBA" id="ARBA00012737"/>
    </source>
</evidence>
<dbReference type="PANTHER" id="PTHR43284:SF1">
    <property type="entry name" value="ASPARAGINE SYNTHETASE"/>
    <property type="match status" value="1"/>
</dbReference>
<dbReference type="CDD" id="cd01991">
    <property type="entry name" value="Asn_synthase_B_C"/>
    <property type="match status" value="1"/>
</dbReference>
<evidence type="ECO:0000256" key="5">
    <source>
        <dbReference type="ARBA" id="ARBA00022840"/>
    </source>
</evidence>
<dbReference type="SUPFAM" id="SSF52402">
    <property type="entry name" value="Adenine nucleotide alpha hydrolases-like"/>
    <property type="match status" value="1"/>
</dbReference>
<keyword evidence="9" id="KW-0028">Amino-acid biosynthesis</keyword>
<proteinExistence type="inferred from homology"/>
<dbReference type="Proteomes" id="UP000294508">
    <property type="component" value="Unassembled WGS sequence"/>
</dbReference>
<dbReference type="InterPro" id="IPR029055">
    <property type="entry name" value="Ntn_hydrolases_N"/>
</dbReference>
<dbReference type="EC" id="6.3.5.4" evidence="3"/>
<dbReference type="Gene3D" id="3.40.50.620">
    <property type="entry name" value="HUPs"/>
    <property type="match status" value="1"/>
</dbReference>
<dbReference type="InterPro" id="IPR001962">
    <property type="entry name" value="Asn_synthase"/>
</dbReference>